<organism evidence="2 3">
    <name type="scientific">Mycena venus</name>
    <dbReference type="NCBI Taxonomy" id="2733690"/>
    <lineage>
        <taxon>Eukaryota</taxon>
        <taxon>Fungi</taxon>
        <taxon>Dikarya</taxon>
        <taxon>Basidiomycota</taxon>
        <taxon>Agaricomycotina</taxon>
        <taxon>Agaricomycetes</taxon>
        <taxon>Agaricomycetidae</taxon>
        <taxon>Agaricales</taxon>
        <taxon>Marasmiineae</taxon>
        <taxon>Mycenaceae</taxon>
        <taxon>Mycena</taxon>
    </lineage>
</organism>
<reference evidence="2" key="1">
    <citation type="submission" date="2020-05" db="EMBL/GenBank/DDBJ databases">
        <title>Mycena genomes resolve the evolution of fungal bioluminescence.</title>
        <authorList>
            <person name="Tsai I.J."/>
        </authorList>
    </citation>
    <scope>NUCLEOTIDE SEQUENCE</scope>
    <source>
        <strain evidence="2">CCC161011</strain>
    </source>
</reference>
<keyword evidence="3" id="KW-1185">Reference proteome</keyword>
<protein>
    <submittedName>
        <fullName evidence="2">Uncharacterized protein</fullName>
    </submittedName>
</protein>
<dbReference type="AlphaFoldDB" id="A0A8H7DEL4"/>
<evidence type="ECO:0000256" key="1">
    <source>
        <dbReference type="SAM" id="MobiDB-lite"/>
    </source>
</evidence>
<evidence type="ECO:0000313" key="3">
    <source>
        <dbReference type="Proteomes" id="UP000620124"/>
    </source>
</evidence>
<dbReference type="OrthoDB" id="10499447at2759"/>
<proteinExistence type="predicted"/>
<feature type="region of interest" description="Disordered" evidence="1">
    <location>
        <begin position="141"/>
        <end position="180"/>
    </location>
</feature>
<gene>
    <name evidence="2" type="ORF">MVEN_00122200</name>
</gene>
<feature type="region of interest" description="Disordered" evidence="1">
    <location>
        <begin position="91"/>
        <end position="118"/>
    </location>
</feature>
<accession>A0A8H7DEL4</accession>
<dbReference type="EMBL" id="JACAZI010000001">
    <property type="protein sequence ID" value="KAF7372594.1"/>
    <property type="molecule type" value="Genomic_DNA"/>
</dbReference>
<comment type="caution">
    <text evidence="2">The sequence shown here is derived from an EMBL/GenBank/DDBJ whole genome shotgun (WGS) entry which is preliminary data.</text>
</comment>
<dbReference type="Proteomes" id="UP000620124">
    <property type="component" value="Unassembled WGS sequence"/>
</dbReference>
<sequence length="400" mass="44778">MCFNKKYPTSSTHRITRETSRHELFFTREAAGLQFRSKYPYQFSGLLERQNIITSFLENEDIVYRGDVQASPGYSPLGVAQEATIIARMEDDPGTSVSDSSGAASEDNERASLAPRPTLTDWVRSPKRLITYSRRHRGRLVEGNGRFSGEDQVGGENASAPLAGSGRSSRRESQAMVVQGPSPGNIGWKMRLRHGLIIHDPRRRVSTSACYLWLTFPCFRGPAPMVDARQVVMGVLSTGPVQSADWWTGVCHRASTRLIGVSDIGGFLDDGNLQFGIEYRQVAKKGLMPVKVGRMRDIEKVMGRIRDDPDLQAISTYQNHLYNQFFPQGYAMLAHFMAELEGEKYSGSRIQRFCIFDNRNPLTKAHRPGEALGSAIRYSGGYHRPRPIRLQAPRAYDLVG</sequence>
<evidence type="ECO:0000313" key="2">
    <source>
        <dbReference type="EMBL" id="KAF7372594.1"/>
    </source>
</evidence>
<name>A0A8H7DEL4_9AGAR</name>